<protein>
    <submittedName>
        <fullName evidence="1">Uncharacterized protein</fullName>
    </submittedName>
</protein>
<reference evidence="1" key="1">
    <citation type="submission" date="2020-01" db="EMBL/GenBank/DDBJ databases">
        <authorList>
            <person name="Seo Y.L."/>
        </authorList>
    </citation>
    <scope>NUCLEOTIDE SEQUENCE</scope>
    <source>
        <strain evidence="1">R11</strain>
    </source>
</reference>
<name>A0A965ZGL3_9SPHI</name>
<dbReference type="Proteomes" id="UP000638732">
    <property type="component" value="Unassembled WGS sequence"/>
</dbReference>
<proteinExistence type="predicted"/>
<keyword evidence="2" id="KW-1185">Reference proteome</keyword>
<dbReference type="AlphaFoldDB" id="A0A965ZGL3"/>
<accession>A0A965ZGL3</accession>
<reference evidence="1" key="2">
    <citation type="submission" date="2020-10" db="EMBL/GenBank/DDBJ databases">
        <title>Mucilaginibacter sp. nov., isolated from soil.</title>
        <authorList>
            <person name="Jeon C.O."/>
        </authorList>
    </citation>
    <scope>NUCLEOTIDE SEQUENCE</scope>
    <source>
        <strain evidence="1">R11</strain>
    </source>
</reference>
<comment type="caution">
    <text evidence="1">The sequence shown here is derived from an EMBL/GenBank/DDBJ whole genome shotgun (WGS) entry which is preliminary data.</text>
</comment>
<organism evidence="1 2">
    <name type="scientific">Mucilaginibacter agri</name>
    <dbReference type="NCBI Taxonomy" id="2695265"/>
    <lineage>
        <taxon>Bacteria</taxon>
        <taxon>Pseudomonadati</taxon>
        <taxon>Bacteroidota</taxon>
        <taxon>Sphingobacteriia</taxon>
        <taxon>Sphingobacteriales</taxon>
        <taxon>Sphingobacteriaceae</taxon>
        <taxon>Mucilaginibacter</taxon>
    </lineage>
</organism>
<evidence type="ECO:0000313" key="1">
    <source>
        <dbReference type="EMBL" id="NCD70683.1"/>
    </source>
</evidence>
<dbReference type="RefSeq" id="WP_166586642.1">
    <property type="nucleotide sequence ID" value="NZ_WWEO01000043.1"/>
</dbReference>
<gene>
    <name evidence="1" type="ORF">GSY63_15045</name>
</gene>
<sequence>MFTAKIIRHRHKFHHYINDDLKSVKEETFFKIVFSAPDEFERFKDWIVQHGGEYKYNKDESRQEGSFPRVPEFEDEICWCDIMTYYLMHVAGYTFYSTIHPYKGEVYVKG</sequence>
<evidence type="ECO:0000313" key="2">
    <source>
        <dbReference type="Proteomes" id="UP000638732"/>
    </source>
</evidence>
<dbReference type="EMBL" id="WWEO01000043">
    <property type="protein sequence ID" value="NCD70683.1"/>
    <property type="molecule type" value="Genomic_DNA"/>
</dbReference>